<dbReference type="InterPro" id="IPR001173">
    <property type="entry name" value="Glyco_trans_2-like"/>
</dbReference>
<dbReference type="CDD" id="cd00761">
    <property type="entry name" value="Glyco_tranf_GTA_type"/>
    <property type="match status" value="1"/>
</dbReference>
<dbReference type="HOGENOM" id="CLU_025996_19_8_9"/>
<dbReference type="Pfam" id="PF00535">
    <property type="entry name" value="Glycos_transf_2"/>
    <property type="match status" value="1"/>
</dbReference>
<dbReference type="Gene3D" id="3.90.550.10">
    <property type="entry name" value="Spore Coat Polysaccharide Biosynthesis Protein SpsA, Chain A"/>
    <property type="match status" value="1"/>
</dbReference>
<dbReference type="RefSeq" id="WP_006691080.1">
    <property type="nucleotide sequence ID" value="NZ_GG694008.1"/>
</dbReference>
<keyword evidence="3" id="KW-1185">Reference proteome</keyword>
<gene>
    <name evidence="2" type="ORF">HMPREF0908_1953</name>
</gene>
<protein>
    <recommendedName>
        <fullName evidence="1">Glycosyltransferase 2-like domain-containing protein</fullName>
    </recommendedName>
</protein>
<dbReference type="STRING" id="638302.HMPREF0908_1953"/>
<evidence type="ECO:0000313" key="2">
    <source>
        <dbReference type="EMBL" id="EEQ47651.1"/>
    </source>
</evidence>
<dbReference type="InterPro" id="IPR029044">
    <property type="entry name" value="Nucleotide-diphossugar_trans"/>
</dbReference>
<proteinExistence type="predicted"/>
<evidence type="ECO:0000313" key="3">
    <source>
        <dbReference type="Proteomes" id="UP000005309"/>
    </source>
</evidence>
<accession>C4V653</accession>
<feature type="domain" description="Glycosyltransferase 2-like" evidence="1">
    <location>
        <begin position="45"/>
        <end position="118"/>
    </location>
</feature>
<organism evidence="2 3">
    <name type="scientific">Selenomonas flueggei ATCC 43531</name>
    <dbReference type="NCBI Taxonomy" id="638302"/>
    <lineage>
        <taxon>Bacteria</taxon>
        <taxon>Bacillati</taxon>
        <taxon>Bacillota</taxon>
        <taxon>Negativicutes</taxon>
        <taxon>Selenomonadales</taxon>
        <taxon>Selenomonadaceae</taxon>
        <taxon>Selenomonas</taxon>
    </lineage>
</organism>
<dbReference type="EMBL" id="ACLA01000033">
    <property type="protein sequence ID" value="EEQ47651.1"/>
    <property type="molecule type" value="Genomic_DNA"/>
</dbReference>
<comment type="caution">
    <text evidence="2">The sequence shown here is derived from an EMBL/GenBank/DDBJ whole genome shotgun (WGS) entry which is preliminary data.</text>
</comment>
<dbReference type="Proteomes" id="UP000005309">
    <property type="component" value="Unassembled WGS sequence"/>
</dbReference>
<reference evidence="2 3" key="1">
    <citation type="submission" date="2009-04" db="EMBL/GenBank/DDBJ databases">
        <authorList>
            <person name="Qin X."/>
            <person name="Bachman B."/>
            <person name="Battles P."/>
            <person name="Bell A."/>
            <person name="Bess C."/>
            <person name="Bickham C."/>
            <person name="Chaboub L."/>
            <person name="Chen D."/>
            <person name="Coyle M."/>
            <person name="Deiros D.R."/>
            <person name="Dinh H."/>
            <person name="Forbes L."/>
            <person name="Fowler G."/>
            <person name="Francisco L."/>
            <person name="Fu Q."/>
            <person name="Gubbala S."/>
            <person name="Hale W."/>
            <person name="Han Y."/>
            <person name="Hemphill L."/>
            <person name="Highlander S.K."/>
            <person name="Hirani K."/>
            <person name="Hogues M."/>
            <person name="Jackson L."/>
            <person name="Jakkamsetti A."/>
            <person name="Javaid M."/>
            <person name="Jiang H."/>
            <person name="Korchina V."/>
            <person name="Kovar C."/>
            <person name="Lara F."/>
            <person name="Lee S."/>
            <person name="Mata R."/>
            <person name="Mathew T."/>
            <person name="Moen C."/>
            <person name="Morales K."/>
            <person name="Munidasa M."/>
            <person name="Nazareth L."/>
            <person name="Ngo R."/>
            <person name="Nguyen L."/>
            <person name="Okwuonu G."/>
            <person name="Ongeri F."/>
            <person name="Patil S."/>
            <person name="Petrosino J."/>
            <person name="Pham C."/>
            <person name="Pham P."/>
            <person name="Pu L.-L."/>
            <person name="Puazo M."/>
            <person name="Raj R."/>
            <person name="Reid J."/>
            <person name="Rouhana J."/>
            <person name="Saada N."/>
            <person name="Shang Y."/>
            <person name="Simmons D."/>
            <person name="Thornton R."/>
            <person name="Warren J."/>
            <person name="Weissenberger G."/>
            <person name="Zhang J."/>
            <person name="Zhang L."/>
            <person name="Zhou C."/>
            <person name="Zhu D."/>
            <person name="Muzny D."/>
            <person name="Worley K."/>
            <person name="Gibbs R."/>
        </authorList>
    </citation>
    <scope>NUCLEOTIDE SEQUENCE [LARGE SCALE GENOMIC DNA]</scope>
    <source>
        <strain evidence="2 3">ATCC 43531</strain>
    </source>
</reference>
<dbReference type="SUPFAM" id="SSF53448">
    <property type="entry name" value="Nucleotide-diphospho-sugar transferases"/>
    <property type="match status" value="1"/>
</dbReference>
<sequence length="265" mass="30994">MTLQLLLSAMDLKDLSFCKDMNVQSNVILVNQSDVYRFNEEVYGKYKIEIYTCSERGVGLSRNTALMRADADIILFSDDDCIYVDGYPEMVQKAFQDHPEADVIFFNMPSLNKSRIEAIEKNFHRVRWYNCFRYGAFRLAARLDSLRKKNLCFSLLFGGGARYSAGEDSIFIVDCLRRGLRLYASPCCIGTVRQESSTWFHGYTEKYYRDRGALFCAISQRFAYFLCVQFILRYRRNTRNVGGMWKAWKLMYQGVNEYINYGRCL</sequence>
<dbReference type="eggNOG" id="COG0463">
    <property type="taxonomic scope" value="Bacteria"/>
</dbReference>
<dbReference type="AlphaFoldDB" id="C4V653"/>
<evidence type="ECO:0000259" key="1">
    <source>
        <dbReference type="Pfam" id="PF00535"/>
    </source>
</evidence>
<dbReference type="OrthoDB" id="9778406at2"/>
<name>C4V653_9FIRM</name>